<dbReference type="EMBL" id="JACYGY010000001">
    <property type="protein sequence ID" value="MBE9463750.1"/>
    <property type="molecule type" value="Genomic_DNA"/>
</dbReference>
<gene>
    <name evidence="1" type="ORF">IEE83_17855</name>
</gene>
<protein>
    <submittedName>
        <fullName evidence="1">Uncharacterized protein</fullName>
    </submittedName>
</protein>
<organism evidence="1 2">
    <name type="scientific">Dyadobacter subterraneus</name>
    <dbReference type="NCBI Taxonomy" id="2773304"/>
    <lineage>
        <taxon>Bacteria</taxon>
        <taxon>Pseudomonadati</taxon>
        <taxon>Bacteroidota</taxon>
        <taxon>Cytophagia</taxon>
        <taxon>Cytophagales</taxon>
        <taxon>Spirosomataceae</taxon>
        <taxon>Dyadobacter</taxon>
    </lineage>
</organism>
<sequence length="62" mass="6952">MKRNLYYVLAVSHAGLAQRFCHIEADTASKQFILVQDKTAIATSRILDSEYYSYSNCQCGAS</sequence>
<evidence type="ECO:0000313" key="1">
    <source>
        <dbReference type="EMBL" id="MBE9463750.1"/>
    </source>
</evidence>
<name>A0ABR9WE96_9BACT</name>
<evidence type="ECO:0000313" key="2">
    <source>
        <dbReference type="Proteomes" id="UP000634134"/>
    </source>
</evidence>
<proteinExistence type="predicted"/>
<accession>A0ABR9WE96</accession>
<comment type="caution">
    <text evidence="1">The sequence shown here is derived from an EMBL/GenBank/DDBJ whole genome shotgun (WGS) entry which is preliminary data.</text>
</comment>
<dbReference type="RefSeq" id="WP_194121863.1">
    <property type="nucleotide sequence ID" value="NZ_JACYGY010000001.1"/>
</dbReference>
<dbReference type="Proteomes" id="UP000634134">
    <property type="component" value="Unassembled WGS sequence"/>
</dbReference>
<keyword evidence="2" id="KW-1185">Reference proteome</keyword>
<reference evidence="2" key="1">
    <citation type="submission" date="2023-07" db="EMBL/GenBank/DDBJ databases">
        <title>Dyadobacter sp. nov 'subterranea' isolated from contaminted grondwater.</title>
        <authorList>
            <person name="Szabo I."/>
            <person name="Al-Omari J."/>
            <person name="Szerdahelyi S.G."/>
            <person name="Rado J."/>
        </authorList>
    </citation>
    <scope>NUCLEOTIDE SEQUENCE [LARGE SCALE GENOMIC DNA]</scope>
    <source>
        <strain evidence="2">UP-52</strain>
    </source>
</reference>